<dbReference type="GO" id="GO:0008270">
    <property type="term" value="F:zinc ion binding"/>
    <property type="evidence" value="ECO:0007669"/>
    <property type="project" value="UniProtKB-KW"/>
</dbReference>
<dbReference type="Gene3D" id="3.30.40.10">
    <property type="entry name" value="Zinc/RING finger domain, C3HC4 (zinc finger)"/>
    <property type="match status" value="1"/>
</dbReference>
<comment type="caution">
    <text evidence="7">The sequence shown here is derived from an EMBL/GenBank/DDBJ whole genome shotgun (WGS) entry which is preliminary data.</text>
</comment>
<keyword evidence="8" id="KW-1185">Reference proteome</keyword>
<dbReference type="InterPro" id="IPR011011">
    <property type="entry name" value="Znf_FYVE_PHD"/>
</dbReference>
<dbReference type="InterPro" id="IPR013083">
    <property type="entry name" value="Znf_RING/FYVE/PHD"/>
</dbReference>
<dbReference type="SUPFAM" id="SSF57903">
    <property type="entry name" value="FYVE/PHD zinc finger"/>
    <property type="match status" value="1"/>
</dbReference>
<proteinExistence type="predicted"/>
<evidence type="ECO:0000256" key="4">
    <source>
        <dbReference type="PROSITE-ProRule" id="PRU00146"/>
    </source>
</evidence>
<name>A0A9P4MYA9_9PLEO</name>
<dbReference type="InterPro" id="IPR019786">
    <property type="entry name" value="Zinc_finger_PHD-type_CS"/>
</dbReference>
<gene>
    <name evidence="7" type="ORF">CC78DRAFT_322624</name>
</gene>
<evidence type="ECO:0000313" key="7">
    <source>
        <dbReference type="EMBL" id="KAF2262290.1"/>
    </source>
</evidence>
<keyword evidence="2 4" id="KW-0863">Zinc-finger</keyword>
<dbReference type="AlphaFoldDB" id="A0A9P4MYA9"/>
<dbReference type="PROSITE" id="PS01359">
    <property type="entry name" value="ZF_PHD_1"/>
    <property type="match status" value="1"/>
</dbReference>
<feature type="region of interest" description="Disordered" evidence="5">
    <location>
        <begin position="114"/>
        <end position="144"/>
    </location>
</feature>
<evidence type="ECO:0000256" key="1">
    <source>
        <dbReference type="ARBA" id="ARBA00022723"/>
    </source>
</evidence>
<dbReference type="InterPro" id="IPR019787">
    <property type="entry name" value="Znf_PHD-finger"/>
</dbReference>
<dbReference type="Pfam" id="PF00628">
    <property type="entry name" value="PHD"/>
    <property type="match status" value="1"/>
</dbReference>
<feature type="region of interest" description="Disordered" evidence="5">
    <location>
        <begin position="735"/>
        <end position="761"/>
    </location>
</feature>
<dbReference type="InterPro" id="IPR001965">
    <property type="entry name" value="Znf_PHD"/>
</dbReference>
<feature type="region of interest" description="Disordered" evidence="5">
    <location>
        <begin position="343"/>
        <end position="369"/>
    </location>
</feature>
<dbReference type="Proteomes" id="UP000800093">
    <property type="component" value="Unassembled WGS sequence"/>
</dbReference>
<reference evidence="8" key="1">
    <citation type="journal article" date="2020" name="Stud. Mycol.">
        <title>101 Dothideomycetes genomes: A test case for predicting lifestyles and emergence of pathogens.</title>
        <authorList>
            <person name="Haridas S."/>
            <person name="Albert R."/>
            <person name="Binder M."/>
            <person name="Bloem J."/>
            <person name="LaButti K."/>
            <person name="Salamov A."/>
            <person name="Andreopoulos B."/>
            <person name="Baker S."/>
            <person name="Barry K."/>
            <person name="Bills G."/>
            <person name="Bluhm B."/>
            <person name="Cannon C."/>
            <person name="Castanera R."/>
            <person name="Culley D."/>
            <person name="Daum C."/>
            <person name="Ezra D."/>
            <person name="Gonzalez J."/>
            <person name="Henrissat B."/>
            <person name="Kuo A."/>
            <person name="Liang C."/>
            <person name="Lipzen A."/>
            <person name="Lutzoni F."/>
            <person name="Magnuson J."/>
            <person name="Mondo S."/>
            <person name="Nolan M."/>
            <person name="Ohm R."/>
            <person name="Pangilinan J."/>
            <person name="Park H.-J."/>
            <person name="Ramirez L."/>
            <person name="Alfaro M."/>
            <person name="Sun H."/>
            <person name="Tritt A."/>
            <person name="Yoshinaga Y."/>
            <person name="Zwiers L.-H."/>
            <person name="Turgeon B."/>
            <person name="Goodwin S."/>
            <person name="Spatafora J."/>
            <person name="Crous P."/>
            <person name="Grigoriev I."/>
        </authorList>
    </citation>
    <scope>NUCLEOTIDE SEQUENCE [LARGE SCALE GENOMIC DNA]</scope>
    <source>
        <strain evidence="8">CBS 304.66</strain>
    </source>
</reference>
<keyword evidence="3" id="KW-0862">Zinc</keyword>
<dbReference type="EMBL" id="ML986642">
    <property type="protein sequence ID" value="KAF2262290.1"/>
    <property type="molecule type" value="Genomic_DNA"/>
</dbReference>
<evidence type="ECO:0000313" key="8">
    <source>
        <dbReference type="Proteomes" id="UP000800093"/>
    </source>
</evidence>
<feature type="compositionally biased region" description="Low complexity" evidence="5">
    <location>
        <begin position="531"/>
        <end position="543"/>
    </location>
</feature>
<organism evidence="7 8">
    <name type="scientific">Lojkania enalia</name>
    <dbReference type="NCBI Taxonomy" id="147567"/>
    <lineage>
        <taxon>Eukaryota</taxon>
        <taxon>Fungi</taxon>
        <taxon>Dikarya</taxon>
        <taxon>Ascomycota</taxon>
        <taxon>Pezizomycotina</taxon>
        <taxon>Dothideomycetes</taxon>
        <taxon>Pleosporomycetidae</taxon>
        <taxon>Pleosporales</taxon>
        <taxon>Pleosporales incertae sedis</taxon>
        <taxon>Lojkania</taxon>
    </lineage>
</organism>
<evidence type="ECO:0000256" key="2">
    <source>
        <dbReference type="ARBA" id="ARBA00022771"/>
    </source>
</evidence>
<protein>
    <recommendedName>
        <fullName evidence="6">PHD-type domain-containing protein</fullName>
    </recommendedName>
</protein>
<feature type="compositionally biased region" description="Polar residues" evidence="5">
    <location>
        <begin position="905"/>
        <end position="919"/>
    </location>
</feature>
<dbReference type="SMART" id="SM00249">
    <property type="entry name" value="PHD"/>
    <property type="match status" value="1"/>
</dbReference>
<evidence type="ECO:0000259" key="6">
    <source>
        <dbReference type="PROSITE" id="PS50016"/>
    </source>
</evidence>
<keyword evidence="1" id="KW-0479">Metal-binding</keyword>
<feature type="region of interest" description="Disordered" evidence="5">
    <location>
        <begin position="529"/>
        <end position="555"/>
    </location>
</feature>
<evidence type="ECO:0000256" key="5">
    <source>
        <dbReference type="SAM" id="MobiDB-lite"/>
    </source>
</evidence>
<feature type="region of interest" description="Disordered" evidence="5">
    <location>
        <begin position="1"/>
        <end position="99"/>
    </location>
</feature>
<evidence type="ECO:0000256" key="3">
    <source>
        <dbReference type="ARBA" id="ARBA00022833"/>
    </source>
</evidence>
<sequence>MADLSKQPRPQLQPGAVNTPGHSQTTDQGLDKSNIENQHQKARPSRISLPLLKRQRPVSFEGSLSAGLANKNSLSSPPNKVRKSSHRSSPREQAKTSINIEEMATESAKILSQLRPSRSNSAGCNTSLNSIATPRTPSDASSRGNLVATSVLGKGSSRLQMELARAPSPLRTLYQPIEHFHIPDDDTASIISSVTRSERSVGSNDRSTQCRICGGRSAKNYDPFVQCPTCHRRFHEGCRKPALAEGVDLTSWKCFRCEKSKKVTKLSENPRTILRDYTVSRRPLALDSKSKIPELVIKERYQSKTFMKPSNTNEVAHTASTAIATTTGHANPKRMHSTSIAKATELSTEDKQQDDVRTDSPKSSATPKPVFTWLSARDGMPGVGGALMDEAALLASIQDDNLDKLVLDSSLPNIRSNKQNSIADLPKAFRIVIPDTPTQYSSQIHTETTGRRPAPSVVVGEALDSPLGQNECLPVDDKPEVSTHASRTQLCSVCQKIRILAKGRAREAICGECKNKQSLDIDGSMISIPETPKATPQQQAKAQNSTHDTEAQFPPSKLHSAKITTDQSFARRVPITSSFMIDVSQIRNEVSHSSRDQHGKEPRQVEKYIHQEACNFDSYEAPMVAEDVEGDPEMRQCTGNTALDEHKNLDNGSRTTVEAVNTKSRLQTASVLVYDKELFPQAQSIVSDDETSGPSAQPAAEVLESEADIQPSFGGMFVEEDKVEGSNLSEIADNTALNSPKALESNSAAEEGESFSPQAGSKAYSFRKNSQRVKAQLPLKQSAHNRLKQGTYTLRELFGFALVAGNGSPQIIGDIQNWVANTFPDKYIRGNGHWERNLYVTGYNSTDFRKHTESGKRKNCWEFSGPEARQRYEANYLQFCAHLSHTSPNPGGQSIPGPRLRKQASSRTQSNPSILSNSQDWSTTFSSMAQDCTSTLRETALKEYQNAVRYYKEARRQEREKLRDSSRPASKIAEAKRSLSELKQGFREWNESWSQNVRSLGIEQEAVCLAPEVSDIDGDDDFVMFESHRSSDANLDSDIRLEKRFFLAYPELIEPSIDTMTQEEIDKKIEEIKKRPSRKATFGKRLAFARTHRKNVHDEISDSWQAKFAALRKQTLPLPPKDDKERDKEAVTRQDVTKTVDLKELLNLPKNPIPIIYEGQLAFRDGTLVNGKLPPPSVVYKVGETSDEDITN</sequence>
<feature type="compositionally biased region" description="Basic and acidic residues" evidence="5">
    <location>
        <begin position="348"/>
        <end position="360"/>
    </location>
</feature>
<dbReference type="PROSITE" id="PS50016">
    <property type="entry name" value="ZF_PHD_2"/>
    <property type="match status" value="1"/>
</dbReference>
<dbReference type="CDD" id="cd15489">
    <property type="entry name" value="PHD_SF"/>
    <property type="match status" value="1"/>
</dbReference>
<dbReference type="OrthoDB" id="5431456at2759"/>
<feature type="region of interest" description="Disordered" evidence="5">
    <location>
        <begin position="887"/>
        <end position="919"/>
    </location>
</feature>
<feature type="domain" description="PHD-type" evidence="6">
    <location>
        <begin position="207"/>
        <end position="260"/>
    </location>
</feature>
<accession>A0A9P4MYA9</accession>